<comment type="caution">
    <text evidence="2">The sequence shown here is derived from an EMBL/GenBank/DDBJ whole genome shotgun (WGS) entry which is preliminary data.</text>
</comment>
<name>A0ABP0HXM2_9DINO</name>
<gene>
    <name evidence="2" type="ORF">SCF082_LOCUS4161</name>
</gene>
<protein>
    <submittedName>
        <fullName evidence="2">Uncharacterized protein</fullName>
    </submittedName>
</protein>
<dbReference type="EMBL" id="CAXAMM010002156">
    <property type="protein sequence ID" value="CAK8994976.1"/>
    <property type="molecule type" value="Genomic_DNA"/>
</dbReference>
<evidence type="ECO:0000313" key="3">
    <source>
        <dbReference type="Proteomes" id="UP001642464"/>
    </source>
</evidence>
<accession>A0ABP0HXM2</accession>
<proteinExistence type="predicted"/>
<feature type="region of interest" description="Disordered" evidence="1">
    <location>
        <begin position="1"/>
        <end position="90"/>
    </location>
</feature>
<evidence type="ECO:0000313" key="2">
    <source>
        <dbReference type="EMBL" id="CAK8994976.1"/>
    </source>
</evidence>
<feature type="region of interest" description="Disordered" evidence="1">
    <location>
        <begin position="105"/>
        <end position="143"/>
    </location>
</feature>
<reference evidence="2 3" key="1">
    <citation type="submission" date="2024-02" db="EMBL/GenBank/DDBJ databases">
        <authorList>
            <person name="Chen Y."/>
            <person name="Shah S."/>
            <person name="Dougan E. K."/>
            <person name="Thang M."/>
            <person name="Chan C."/>
        </authorList>
    </citation>
    <scope>NUCLEOTIDE SEQUENCE [LARGE SCALE GENOMIC DNA]</scope>
</reference>
<feature type="compositionally biased region" description="Low complexity" evidence="1">
    <location>
        <begin position="73"/>
        <end position="88"/>
    </location>
</feature>
<keyword evidence="3" id="KW-1185">Reference proteome</keyword>
<organism evidence="2 3">
    <name type="scientific">Durusdinium trenchii</name>
    <dbReference type="NCBI Taxonomy" id="1381693"/>
    <lineage>
        <taxon>Eukaryota</taxon>
        <taxon>Sar</taxon>
        <taxon>Alveolata</taxon>
        <taxon>Dinophyceae</taxon>
        <taxon>Suessiales</taxon>
        <taxon>Symbiodiniaceae</taxon>
        <taxon>Durusdinium</taxon>
    </lineage>
</organism>
<evidence type="ECO:0000256" key="1">
    <source>
        <dbReference type="SAM" id="MobiDB-lite"/>
    </source>
</evidence>
<sequence length="143" mass="15629">MSGWENISECTDASVDDPEDPDTSPAAGPDDAVEIDIQTTTPSGPWTLRPWPLDESPAAPNLLRQQFDRRRSTAAAASEHAPSAALSATGDAERVRVLEEQLRKVTEKAARARKAKSKREKKRKAKKKDMAMAAKCQLESSKD</sequence>
<feature type="compositionally biased region" description="Basic residues" evidence="1">
    <location>
        <begin position="111"/>
        <end position="127"/>
    </location>
</feature>
<dbReference type="Proteomes" id="UP001642464">
    <property type="component" value="Unassembled WGS sequence"/>
</dbReference>